<feature type="domain" description="Glycosyl transferase family 1" evidence="1">
    <location>
        <begin position="197"/>
        <end position="356"/>
    </location>
</feature>
<dbReference type="AlphaFoldDB" id="A0A511NDK3"/>
<evidence type="ECO:0000259" key="2">
    <source>
        <dbReference type="Pfam" id="PF13439"/>
    </source>
</evidence>
<dbReference type="SUPFAM" id="SSF53756">
    <property type="entry name" value="UDP-Glycosyltransferase/glycogen phosphorylase"/>
    <property type="match status" value="1"/>
</dbReference>
<dbReference type="PANTHER" id="PTHR12526">
    <property type="entry name" value="GLYCOSYLTRANSFERASE"/>
    <property type="match status" value="1"/>
</dbReference>
<dbReference type="CDD" id="cd03801">
    <property type="entry name" value="GT4_PimA-like"/>
    <property type="match status" value="1"/>
</dbReference>
<feature type="domain" description="Glycosyltransferase subfamily 4-like N-terminal" evidence="2">
    <location>
        <begin position="63"/>
        <end position="190"/>
    </location>
</feature>
<dbReference type="Gene3D" id="3.40.50.2000">
    <property type="entry name" value="Glycogen Phosphorylase B"/>
    <property type="match status" value="2"/>
</dbReference>
<dbReference type="InterPro" id="IPR028098">
    <property type="entry name" value="Glyco_trans_4-like_N"/>
</dbReference>
<dbReference type="InterPro" id="IPR001296">
    <property type="entry name" value="Glyco_trans_1"/>
</dbReference>
<dbReference type="EMBL" id="BJXC01000003">
    <property type="protein sequence ID" value="GEM50880.1"/>
    <property type="molecule type" value="Genomic_DNA"/>
</dbReference>
<dbReference type="STRING" id="1218108.GCA_000382425_01157"/>
<dbReference type="Proteomes" id="UP000321245">
    <property type="component" value="Unassembled WGS sequence"/>
</dbReference>
<proteinExistence type="predicted"/>
<accession>A0A511NDK3</accession>
<keyword evidence="3" id="KW-0378">Hydrolase</keyword>
<organism evidence="3 4">
    <name type="scientific">Empedobacter brevis NBRC 14943 = ATCC 43319</name>
    <dbReference type="NCBI Taxonomy" id="1218108"/>
    <lineage>
        <taxon>Bacteria</taxon>
        <taxon>Pseudomonadati</taxon>
        <taxon>Bacteroidota</taxon>
        <taxon>Flavobacteriia</taxon>
        <taxon>Flavobacteriales</taxon>
        <taxon>Weeksellaceae</taxon>
        <taxon>Empedobacter</taxon>
    </lineage>
</organism>
<comment type="caution">
    <text evidence="3">The sequence shown here is derived from an EMBL/GenBank/DDBJ whole genome shotgun (WGS) entry which is preliminary data.</text>
</comment>
<dbReference type="Pfam" id="PF00534">
    <property type="entry name" value="Glycos_transf_1"/>
    <property type="match status" value="1"/>
</dbReference>
<name>A0A511NDK3_9FLAO</name>
<evidence type="ECO:0000313" key="3">
    <source>
        <dbReference type="EMBL" id="GEM50880.1"/>
    </source>
</evidence>
<dbReference type="OrthoDB" id="9795068at2"/>
<dbReference type="GeneID" id="84649373"/>
<dbReference type="PANTHER" id="PTHR12526:SF630">
    <property type="entry name" value="GLYCOSYLTRANSFERASE"/>
    <property type="match status" value="1"/>
</dbReference>
<dbReference type="Pfam" id="PF13439">
    <property type="entry name" value="Glyco_transf_4"/>
    <property type="match status" value="1"/>
</dbReference>
<keyword evidence="4" id="KW-1185">Reference proteome</keyword>
<dbReference type="GO" id="GO:0016787">
    <property type="term" value="F:hydrolase activity"/>
    <property type="evidence" value="ECO:0007669"/>
    <property type="project" value="UniProtKB-KW"/>
</dbReference>
<dbReference type="GO" id="GO:0016757">
    <property type="term" value="F:glycosyltransferase activity"/>
    <property type="evidence" value="ECO:0007669"/>
    <property type="project" value="InterPro"/>
</dbReference>
<gene>
    <name evidence="3" type="ORF">EB1_06700</name>
</gene>
<sequence length="379" mass="43831">MKNSRKHILALASWYPSRVFLDNGDFIQRHLRAISTLNDVTLVHAIKDEKLKSDFEVVDSMNQNVREIIVYFKPSFFRPFNLINQFRAFLKGTSFVKKVDLIHLNVVYPAGLIAVYLKYRFRTPIVYTEHWTIFSPERLTELSLYQKILIKNILSKVDYLCAVSKDLDDKISRVFSVKPSKIIPNVVNLDNFSINEENEKNQKIFLHLSHLGDEHKNITGMLNVAKRLVEEGFDFQFQIGGNGDLSMIDEFIKENNLSNVIQSFGRLEYDEVNQKMKNATCFVLFSNYENQPCVQIEAFSSGIPVIASNVGGISEFFPEGFGVLIEKQNENQLYEAMKNFIENKIKLKSRAELHQFAEDHFSTQKIAQQFDNVYNSVLK</sequence>
<evidence type="ECO:0000259" key="1">
    <source>
        <dbReference type="Pfam" id="PF00534"/>
    </source>
</evidence>
<protein>
    <submittedName>
        <fullName evidence="3">Glycoside hydrolase</fullName>
    </submittedName>
</protein>
<evidence type="ECO:0000313" key="4">
    <source>
        <dbReference type="Proteomes" id="UP000321245"/>
    </source>
</evidence>
<dbReference type="RefSeq" id="WP_019974667.1">
    <property type="nucleotide sequence ID" value="NZ_BJXC01000003.1"/>
</dbReference>
<reference evidence="3 4" key="1">
    <citation type="submission" date="2019-07" db="EMBL/GenBank/DDBJ databases">
        <title>Whole genome shotgun sequence of Empedobacter brevis NBRC 14943.</title>
        <authorList>
            <person name="Hosoyama A."/>
            <person name="Uohara A."/>
            <person name="Ohji S."/>
            <person name="Ichikawa N."/>
        </authorList>
    </citation>
    <scope>NUCLEOTIDE SEQUENCE [LARGE SCALE GENOMIC DNA]</scope>
    <source>
        <strain evidence="3 4">NBRC 14943</strain>
    </source>
</reference>